<dbReference type="Proteomes" id="UP000184245">
    <property type="component" value="Unassembled WGS sequence"/>
</dbReference>
<reference evidence="1 2" key="1">
    <citation type="submission" date="2016-11" db="EMBL/GenBank/DDBJ databases">
        <authorList>
            <person name="Jaros S."/>
            <person name="Januszkiewicz K."/>
            <person name="Wedrychowicz H."/>
        </authorList>
    </citation>
    <scope>NUCLEOTIDE SEQUENCE [LARGE SCALE GENOMIC DNA]</scope>
    <source>
        <strain evidence="1 2">DSM 17459</strain>
    </source>
</reference>
<gene>
    <name evidence="1" type="ORF">SAMN02745158_00539</name>
</gene>
<evidence type="ECO:0000313" key="1">
    <source>
        <dbReference type="EMBL" id="SHE46586.1"/>
    </source>
</evidence>
<accession>A0A1M4TQC4</accession>
<dbReference type="STRING" id="1122155.SAMN02745158_00539"/>
<proteinExistence type="predicted"/>
<name>A0A1M4TQC4_9CLOT</name>
<dbReference type="AlphaFoldDB" id="A0A1M4TQC4"/>
<dbReference type="EMBL" id="FQVI01000002">
    <property type="protein sequence ID" value="SHE46586.1"/>
    <property type="molecule type" value="Genomic_DNA"/>
</dbReference>
<dbReference type="RefSeq" id="WP_072848805.1">
    <property type="nucleotide sequence ID" value="NZ_FQVI01000002.1"/>
</dbReference>
<sequence>MNSSSTQLPLAVLLNKAEEEIGVAVMNTGKKYSLSATFLDTALTSVGAKIKDMKVAELSEQLSAILKDKEDDTQEIKT</sequence>
<protein>
    <submittedName>
        <fullName evidence="1">Uncharacterized protein</fullName>
    </submittedName>
</protein>
<organism evidence="1 2">
    <name type="scientific">Lactonifactor longoviformis DSM 17459</name>
    <dbReference type="NCBI Taxonomy" id="1122155"/>
    <lineage>
        <taxon>Bacteria</taxon>
        <taxon>Bacillati</taxon>
        <taxon>Bacillota</taxon>
        <taxon>Clostridia</taxon>
        <taxon>Eubacteriales</taxon>
        <taxon>Clostridiaceae</taxon>
        <taxon>Lactonifactor</taxon>
    </lineage>
</organism>
<keyword evidence="2" id="KW-1185">Reference proteome</keyword>
<evidence type="ECO:0000313" key="2">
    <source>
        <dbReference type="Proteomes" id="UP000184245"/>
    </source>
</evidence>